<evidence type="ECO:0000313" key="5">
    <source>
        <dbReference type="Proteomes" id="UP000002734"/>
    </source>
</evidence>
<feature type="domain" description="YdgH/BhsA/McbA-like" evidence="3">
    <location>
        <begin position="33"/>
        <end position="83"/>
    </location>
</feature>
<protein>
    <recommendedName>
        <fullName evidence="3">YdgH/BhsA/McbA-like domain-containing protein</fullName>
    </recommendedName>
</protein>
<dbReference type="eggNOG" id="ENOG5032ZBU">
    <property type="taxonomic scope" value="Bacteria"/>
</dbReference>
<reference evidence="4" key="1">
    <citation type="submission" date="2009-06" db="EMBL/GenBank/DDBJ databases">
        <title>Complete sequence of Dickeya dadantii Ech703.</title>
        <authorList>
            <consortium name="US DOE Joint Genome Institute"/>
            <person name="Lucas S."/>
            <person name="Copeland A."/>
            <person name="Lapidus A."/>
            <person name="Glavina del Rio T."/>
            <person name="Dalin E."/>
            <person name="Tice H."/>
            <person name="Bruce D."/>
            <person name="Goodwin L."/>
            <person name="Pitluck S."/>
            <person name="Chertkov O."/>
            <person name="Brettin T."/>
            <person name="Detter J.C."/>
            <person name="Han C."/>
            <person name="Larimer F."/>
            <person name="Land M."/>
            <person name="Hauser L."/>
            <person name="Kyrpides N."/>
            <person name="Mikhailova N."/>
            <person name="Balakrishnan V."/>
            <person name="Glasner J."/>
            <person name="Perna N.T."/>
        </authorList>
    </citation>
    <scope>NUCLEOTIDE SEQUENCE [LARGE SCALE GENOMIC DNA]</scope>
    <source>
        <strain evidence="4">Ech703</strain>
    </source>
</reference>
<accession>C6C3W7</accession>
<dbReference type="Gene3D" id="3.30.1660.10">
    <property type="entry name" value="Flavin-binding protein dodecin"/>
    <property type="match status" value="1"/>
</dbReference>
<feature type="signal peptide" evidence="2">
    <location>
        <begin position="1"/>
        <end position="23"/>
    </location>
</feature>
<dbReference type="InterPro" id="IPR010854">
    <property type="entry name" value="YdgH/BhsA/McbA-like_dom"/>
</dbReference>
<evidence type="ECO:0000256" key="1">
    <source>
        <dbReference type="ARBA" id="ARBA00022729"/>
    </source>
</evidence>
<sequence>MNMNIKTTLAAIALSALSFASFAATEVQAPKGQEIGSVSANASTLDGLSARLAVKAEQAGAKSFQIVSVSGDDTLHGNAVLYK</sequence>
<dbReference type="InterPro" id="IPR025543">
    <property type="entry name" value="Dodecin-like"/>
</dbReference>
<dbReference type="HOGENOM" id="CLU_158602_2_0_6"/>
<dbReference type="KEGG" id="dda:Dd703_3536"/>
<dbReference type="NCBIfam" id="NF047859">
    <property type="entry name" value="StressCuResBhsA"/>
    <property type="match status" value="1"/>
</dbReference>
<organism evidence="4 5">
    <name type="scientific">Musicola paradisiaca (strain Ech703)</name>
    <name type="common">Dickeya paradisiaca</name>
    <name type="synonym">Dickeya dadantii</name>
    <dbReference type="NCBI Taxonomy" id="579405"/>
    <lineage>
        <taxon>Bacteria</taxon>
        <taxon>Pseudomonadati</taxon>
        <taxon>Pseudomonadota</taxon>
        <taxon>Gammaproteobacteria</taxon>
        <taxon>Enterobacterales</taxon>
        <taxon>Pectobacteriaceae</taxon>
        <taxon>Musicola</taxon>
    </lineage>
</organism>
<dbReference type="Pfam" id="PF07338">
    <property type="entry name" value="YdgH_BhsA-like"/>
    <property type="match status" value="1"/>
</dbReference>
<keyword evidence="5" id="KW-1185">Reference proteome</keyword>
<evidence type="ECO:0000259" key="3">
    <source>
        <dbReference type="Pfam" id="PF07338"/>
    </source>
</evidence>
<feature type="chain" id="PRO_5002962938" description="YdgH/BhsA/McbA-like domain-containing protein" evidence="2">
    <location>
        <begin position="24"/>
        <end position="83"/>
    </location>
</feature>
<dbReference type="AlphaFoldDB" id="C6C3W7"/>
<dbReference type="InterPro" id="IPR036275">
    <property type="entry name" value="YdgH-like_sf"/>
</dbReference>
<keyword evidence="1 2" id="KW-0732">Signal</keyword>
<dbReference type="STRING" id="579405.Dd703_3536"/>
<evidence type="ECO:0000256" key="2">
    <source>
        <dbReference type="SAM" id="SignalP"/>
    </source>
</evidence>
<gene>
    <name evidence="4" type="ordered locus">Dd703_3536</name>
</gene>
<proteinExistence type="predicted"/>
<dbReference type="EMBL" id="CP001654">
    <property type="protein sequence ID" value="ACS87294.1"/>
    <property type="molecule type" value="Genomic_DNA"/>
</dbReference>
<dbReference type="SUPFAM" id="SSF159871">
    <property type="entry name" value="YdgH-like"/>
    <property type="match status" value="1"/>
</dbReference>
<dbReference type="Proteomes" id="UP000002734">
    <property type="component" value="Chromosome"/>
</dbReference>
<evidence type="ECO:0000313" key="4">
    <source>
        <dbReference type="EMBL" id="ACS87294.1"/>
    </source>
</evidence>
<name>C6C3W7_MUSP7</name>